<feature type="compositionally biased region" description="Polar residues" evidence="3">
    <location>
        <begin position="1"/>
        <end position="11"/>
    </location>
</feature>
<protein>
    <recommendedName>
        <fullName evidence="4">RRM domain-containing protein</fullName>
    </recommendedName>
</protein>
<dbReference type="PROSITE" id="PS50102">
    <property type="entry name" value="RRM"/>
    <property type="match status" value="1"/>
</dbReference>
<dbReference type="Pfam" id="PF00076">
    <property type="entry name" value="RRM_1"/>
    <property type="match status" value="1"/>
</dbReference>
<sequence>MSFNSFESPSQGIPDDSLDYEPDVTMKSEPMDLDATMGPLKPEGAKVEPLDLNFDEAALEKRMQELNEEVAQLAGLKNKVFEMAENFPSSSSSEERKEVDLRSIYVGNVDYQSRPEELKEFFEECGMVERVTILANKYTGHPKGYAYVEFSNEEAMTKALAMDGMAFRNRELILKPKRTNEPGISSTNYLPRGFFRPAVRSGFITKRHHHAGFNGHHHHHHHSRFRHHIGYRHRGGFRQQHGNSHRHNYHRLNDKDHLGHGFFAPTKPAEP</sequence>
<dbReference type="PANTHER" id="PTHR23236">
    <property type="entry name" value="EUKARYOTIC TRANSLATION INITIATION FACTOR 4B/4H"/>
    <property type="match status" value="1"/>
</dbReference>
<dbReference type="Proteomes" id="UP000298663">
    <property type="component" value="Unassembled WGS sequence"/>
</dbReference>
<dbReference type="Gene3D" id="3.30.70.330">
    <property type="match status" value="1"/>
</dbReference>
<dbReference type="STRING" id="34508.A0A4U5PAF7"/>
<dbReference type="PANTHER" id="PTHR23236:SF12">
    <property type="entry name" value="EUKARYOTIC INITIATION FACTOR 4B-RELATED"/>
    <property type="match status" value="1"/>
</dbReference>
<dbReference type="EMBL" id="AZBU02000002">
    <property type="protein sequence ID" value="TKR93246.1"/>
    <property type="molecule type" value="Genomic_DNA"/>
</dbReference>
<dbReference type="AlphaFoldDB" id="A0A4U5PAF7"/>
<keyword evidence="1 2" id="KW-0694">RNA-binding</keyword>
<evidence type="ECO:0000256" key="1">
    <source>
        <dbReference type="ARBA" id="ARBA00022884"/>
    </source>
</evidence>
<reference evidence="5 6" key="2">
    <citation type="journal article" date="2019" name="G3 (Bethesda)">
        <title>Hybrid Assembly of the Genome of the Entomopathogenic Nematode Steinernema carpocapsae Identifies the X-Chromosome.</title>
        <authorList>
            <person name="Serra L."/>
            <person name="Macchietto M."/>
            <person name="Macias-Munoz A."/>
            <person name="McGill C.J."/>
            <person name="Rodriguez I.M."/>
            <person name="Rodriguez B."/>
            <person name="Murad R."/>
            <person name="Mortazavi A."/>
        </authorList>
    </citation>
    <scope>NUCLEOTIDE SEQUENCE [LARGE SCALE GENOMIC DNA]</scope>
    <source>
        <strain evidence="5 6">ALL</strain>
    </source>
</reference>
<accession>A0A4U5PAF7</accession>
<proteinExistence type="predicted"/>
<comment type="caution">
    <text evidence="5">The sequence shown here is derived from an EMBL/GenBank/DDBJ whole genome shotgun (WGS) entry which is preliminary data.</text>
</comment>
<gene>
    <name evidence="5" type="ORF">L596_007740</name>
</gene>
<dbReference type="InterPro" id="IPR000504">
    <property type="entry name" value="RRM_dom"/>
</dbReference>
<organism evidence="5 6">
    <name type="scientific">Steinernema carpocapsae</name>
    <name type="common">Entomopathogenic nematode</name>
    <dbReference type="NCBI Taxonomy" id="34508"/>
    <lineage>
        <taxon>Eukaryota</taxon>
        <taxon>Metazoa</taxon>
        <taxon>Ecdysozoa</taxon>
        <taxon>Nematoda</taxon>
        <taxon>Chromadorea</taxon>
        <taxon>Rhabditida</taxon>
        <taxon>Tylenchina</taxon>
        <taxon>Panagrolaimomorpha</taxon>
        <taxon>Strongyloidoidea</taxon>
        <taxon>Steinernematidae</taxon>
        <taxon>Steinernema</taxon>
    </lineage>
</organism>
<evidence type="ECO:0000313" key="5">
    <source>
        <dbReference type="EMBL" id="TKR93246.1"/>
    </source>
</evidence>
<keyword evidence="6" id="KW-1185">Reference proteome</keyword>
<evidence type="ECO:0000259" key="4">
    <source>
        <dbReference type="PROSITE" id="PS50102"/>
    </source>
</evidence>
<name>A0A4U5PAF7_STECR</name>
<evidence type="ECO:0000256" key="3">
    <source>
        <dbReference type="SAM" id="MobiDB-lite"/>
    </source>
</evidence>
<dbReference type="OrthoDB" id="4726at2759"/>
<dbReference type="SMART" id="SM00360">
    <property type="entry name" value="RRM"/>
    <property type="match status" value="1"/>
</dbReference>
<reference evidence="5 6" key="1">
    <citation type="journal article" date="2015" name="Genome Biol.">
        <title>Comparative genomics of Steinernema reveals deeply conserved gene regulatory networks.</title>
        <authorList>
            <person name="Dillman A.R."/>
            <person name="Macchietto M."/>
            <person name="Porter C.F."/>
            <person name="Rogers A."/>
            <person name="Williams B."/>
            <person name="Antoshechkin I."/>
            <person name="Lee M.M."/>
            <person name="Goodwin Z."/>
            <person name="Lu X."/>
            <person name="Lewis E.E."/>
            <person name="Goodrich-Blair H."/>
            <person name="Stock S.P."/>
            <person name="Adams B.J."/>
            <person name="Sternberg P.W."/>
            <person name="Mortazavi A."/>
        </authorList>
    </citation>
    <scope>NUCLEOTIDE SEQUENCE [LARGE SCALE GENOMIC DNA]</scope>
    <source>
        <strain evidence="5 6">ALL</strain>
    </source>
</reference>
<feature type="region of interest" description="Disordered" evidence="3">
    <location>
        <begin position="1"/>
        <end position="46"/>
    </location>
</feature>
<evidence type="ECO:0000256" key="2">
    <source>
        <dbReference type="PROSITE-ProRule" id="PRU00176"/>
    </source>
</evidence>
<dbReference type="GO" id="GO:0008143">
    <property type="term" value="F:poly(A) binding"/>
    <property type="evidence" value="ECO:0007669"/>
    <property type="project" value="TreeGrafter"/>
</dbReference>
<feature type="domain" description="RRM" evidence="4">
    <location>
        <begin position="102"/>
        <end position="179"/>
    </location>
</feature>
<dbReference type="SUPFAM" id="SSF54928">
    <property type="entry name" value="RNA-binding domain, RBD"/>
    <property type="match status" value="1"/>
</dbReference>
<evidence type="ECO:0000313" key="6">
    <source>
        <dbReference type="Proteomes" id="UP000298663"/>
    </source>
</evidence>
<dbReference type="InterPro" id="IPR035979">
    <property type="entry name" value="RBD_domain_sf"/>
</dbReference>
<dbReference type="CDD" id="cd12306">
    <property type="entry name" value="RRM_II_PABPs"/>
    <property type="match status" value="1"/>
</dbReference>
<dbReference type="InterPro" id="IPR012677">
    <property type="entry name" value="Nucleotide-bd_a/b_plait_sf"/>
</dbReference>